<dbReference type="Proteomes" id="UP000438429">
    <property type="component" value="Unassembled WGS sequence"/>
</dbReference>
<gene>
    <name evidence="2" type="ORF">F2P81_002526</name>
</gene>
<reference evidence="2 3" key="1">
    <citation type="submission" date="2019-06" db="EMBL/GenBank/DDBJ databases">
        <title>Draft genomes of female and male turbot (Scophthalmus maximus).</title>
        <authorList>
            <person name="Xu H."/>
            <person name="Xu X.-W."/>
            <person name="Shao C."/>
            <person name="Chen S."/>
        </authorList>
    </citation>
    <scope>NUCLEOTIDE SEQUENCE [LARGE SCALE GENOMIC DNA]</scope>
    <source>
        <strain evidence="2">Ysfricsl-2016a</strain>
        <tissue evidence="2">Blood</tissue>
    </source>
</reference>
<name>A0A6A4TH11_SCOMX</name>
<feature type="region of interest" description="Disordered" evidence="1">
    <location>
        <begin position="114"/>
        <end position="146"/>
    </location>
</feature>
<organism evidence="2 3">
    <name type="scientific">Scophthalmus maximus</name>
    <name type="common">Turbot</name>
    <name type="synonym">Psetta maxima</name>
    <dbReference type="NCBI Taxonomy" id="52904"/>
    <lineage>
        <taxon>Eukaryota</taxon>
        <taxon>Metazoa</taxon>
        <taxon>Chordata</taxon>
        <taxon>Craniata</taxon>
        <taxon>Vertebrata</taxon>
        <taxon>Euteleostomi</taxon>
        <taxon>Actinopterygii</taxon>
        <taxon>Neopterygii</taxon>
        <taxon>Teleostei</taxon>
        <taxon>Neoteleostei</taxon>
        <taxon>Acanthomorphata</taxon>
        <taxon>Carangaria</taxon>
        <taxon>Pleuronectiformes</taxon>
        <taxon>Pleuronectoidei</taxon>
        <taxon>Scophthalmidae</taxon>
        <taxon>Scophthalmus</taxon>
    </lineage>
</organism>
<protein>
    <submittedName>
        <fullName evidence="2">Uncharacterized protein</fullName>
    </submittedName>
</protein>
<evidence type="ECO:0000313" key="3">
    <source>
        <dbReference type="Proteomes" id="UP000438429"/>
    </source>
</evidence>
<sequence>MSHHSTVYRSLTVALTTAHKSLSVTGTSSFNIISAVNSDLRTPTHMLSSTVQLRERFAWIDHVQHDLDPADCKADERFLLLDKRCGAVRLARTGDSASLSVGITSVHHCNTATPVFDADPGRADVRRPPPVAEQGPGGTRSCSPRSLSEVLTGGLTSLTGLNEM</sequence>
<dbReference type="EMBL" id="VEVO01000002">
    <property type="protein sequence ID" value="KAF0045997.1"/>
    <property type="molecule type" value="Genomic_DNA"/>
</dbReference>
<comment type="caution">
    <text evidence="2">The sequence shown here is derived from an EMBL/GenBank/DDBJ whole genome shotgun (WGS) entry which is preliminary data.</text>
</comment>
<evidence type="ECO:0000256" key="1">
    <source>
        <dbReference type="SAM" id="MobiDB-lite"/>
    </source>
</evidence>
<dbReference type="AlphaFoldDB" id="A0A6A4TH11"/>
<accession>A0A6A4TH11</accession>
<evidence type="ECO:0000313" key="2">
    <source>
        <dbReference type="EMBL" id="KAF0045997.1"/>
    </source>
</evidence>
<proteinExistence type="predicted"/>